<comment type="caution">
    <text evidence="1">The sequence shown here is derived from an EMBL/GenBank/DDBJ whole genome shotgun (WGS) entry which is preliminary data.</text>
</comment>
<evidence type="ECO:0000313" key="1">
    <source>
        <dbReference type="EMBL" id="KAI5652783.1"/>
    </source>
</evidence>
<dbReference type="EMBL" id="CM044707">
    <property type="protein sequence ID" value="KAI5652783.1"/>
    <property type="molecule type" value="Genomic_DNA"/>
</dbReference>
<keyword evidence="2" id="KW-1185">Reference proteome</keyword>
<evidence type="ECO:0000313" key="2">
    <source>
        <dbReference type="Proteomes" id="UP001060085"/>
    </source>
</evidence>
<reference evidence="2" key="1">
    <citation type="journal article" date="2023" name="Nat. Plants">
        <title>Single-cell RNA sequencing provides a high-resolution roadmap for understanding the multicellular compartmentation of specialized metabolism.</title>
        <authorList>
            <person name="Sun S."/>
            <person name="Shen X."/>
            <person name="Li Y."/>
            <person name="Li Y."/>
            <person name="Wang S."/>
            <person name="Li R."/>
            <person name="Zhang H."/>
            <person name="Shen G."/>
            <person name="Guo B."/>
            <person name="Wei J."/>
            <person name="Xu J."/>
            <person name="St-Pierre B."/>
            <person name="Chen S."/>
            <person name="Sun C."/>
        </authorList>
    </citation>
    <scope>NUCLEOTIDE SEQUENCE [LARGE SCALE GENOMIC DNA]</scope>
</reference>
<organism evidence="1 2">
    <name type="scientific">Catharanthus roseus</name>
    <name type="common">Madagascar periwinkle</name>
    <name type="synonym">Vinca rosea</name>
    <dbReference type="NCBI Taxonomy" id="4058"/>
    <lineage>
        <taxon>Eukaryota</taxon>
        <taxon>Viridiplantae</taxon>
        <taxon>Streptophyta</taxon>
        <taxon>Embryophyta</taxon>
        <taxon>Tracheophyta</taxon>
        <taxon>Spermatophyta</taxon>
        <taxon>Magnoliopsida</taxon>
        <taxon>eudicotyledons</taxon>
        <taxon>Gunneridae</taxon>
        <taxon>Pentapetalae</taxon>
        <taxon>asterids</taxon>
        <taxon>lamiids</taxon>
        <taxon>Gentianales</taxon>
        <taxon>Apocynaceae</taxon>
        <taxon>Rauvolfioideae</taxon>
        <taxon>Vinceae</taxon>
        <taxon>Catharanthinae</taxon>
        <taxon>Catharanthus</taxon>
    </lineage>
</organism>
<protein>
    <submittedName>
        <fullName evidence="1">Uncharacterized protein</fullName>
    </submittedName>
</protein>
<name>A0ACB9ZVY2_CATRO</name>
<sequence length="203" mass="22832">MPLFDNCEEIFEGLLQQGRLPLSEIINGHKQTSSTQGNCSTEAVLESFYKLVNARFVERCPAPEPFLEPPAEDETRAKKQGAKNAKVSEVPQAVEQCALAAVAPLESMRFLVEMDTWSDISEKTNEEQPNDGRVGEKIADATFVDKKDAIKILYKLWKDDYLQMEKITIGGARLQLSLWKVNEEALHGHVPDEMYHGALNLRL</sequence>
<proteinExistence type="predicted"/>
<accession>A0ACB9ZVY2</accession>
<dbReference type="Proteomes" id="UP001060085">
    <property type="component" value="Linkage Group LG07"/>
</dbReference>
<gene>
    <name evidence="1" type="ORF">M9H77_29970</name>
</gene>